<dbReference type="EMBL" id="GBXM01086340">
    <property type="protein sequence ID" value="JAH22237.1"/>
    <property type="molecule type" value="Transcribed_RNA"/>
</dbReference>
<reference evidence="1" key="2">
    <citation type="journal article" date="2015" name="Fish Shellfish Immunol.">
        <title>Early steps in the European eel (Anguilla anguilla)-Vibrio vulnificus interaction in the gills: Role of the RtxA13 toxin.</title>
        <authorList>
            <person name="Callol A."/>
            <person name="Pajuelo D."/>
            <person name="Ebbesson L."/>
            <person name="Teles M."/>
            <person name="MacKenzie S."/>
            <person name="Amaro C."/>
        </authorList>
    </citation>
    <scope>NUCLEOTIDE SEQUENCE</scope>
</reference>
<organism evidence="1">
    <name type="scientific">Anguilla anguilla</name>
    <name type="common">European freshwater eel</name>
    <name type="synonym">Muraena anguilla</name>
    <dbReference type="NCBI Taxonomy" id="7936"/>
    <lineage>
        <taxon>Eukaryota</taxon>
        <taxon>Metazoa</taxon>
        <taxon>Chordata</taxon>
        <taxon>Craniata</taxon>
        <taxon>Vertebrata</taxon>
        <taxon>Euteleostomi</taxon>
        <taxon>Actinopterygii</taxon>
        <taxon>Neopterygii</taxon>
        <taxon>Teleostei</taxon>
        <taxon>Anguilliformes</taxon>
        <taxon>Anguillidae</taxon>
        <taxon>Anguilla</taxon>
    </lineage>
</organism>
<reference evidence="1" key="1">
    <citation type="submission" date="2014-11" db="EMBL/GenBank/DDBJ databases">
        <authorList>
            <person name="Amaro Gonzalez C."/>
        </authorList>
    </citation>
    <scope>NUCLEOTIDE SEQUENCE</scope>
</reference>
<name>A0A0E9R0I6_ANGAN</name>
<dbReference type="AlphaFoldDB" id="A0A0E9R0I6"/>
<accession>A0A0E9R0I6</accession>
<proteinExistence type="predicted"/>
<protein>
    <submittedName>
        <fullName evidence="1">Uncharacterized protein</fullName>
    </submittedName>
</protein>
<evidence type="ECO:0000313" key="1">
    <source>
        <dbReference type="EMBL" id="JAH22237.1"/>
    </source>
</evidence>
<sequence length="54" mass="6140">MEPLNSYNAVWLGYFYDIVLLEKSTATFHRAQCNTITAWNIAADAVVRLQAMDC</sequence>